<dbReference type="AlphaFoldDB" id="A0A7S7M0Y7"/>
<evidence type="ECO:0000313" key="2">
    <source>
        <dbReference type="Proteomes" id="UP000593836"/>
    </source>
</evidence>
<reference evidence="1 2" key="1">
    <citation type="submission" date="2020-05" db="EMBL/GenBank/DDBJ databases">
        <title>Sulfurimonas marisnigri, sp. nov., and Sulfurimonas baltica, sp. nov., manganese oxide reducing chemolithoautotrophs of the class Epsilonproteobacteria isolated from the pelagic redoxclines of the Black and Baltic Seas and emended description of the genus Sulfurimonas.</title>
        <authorList>
            <person name="Henkel J.V."/>
            <person name="Laudan C."/>
            <person name="Werner J."/>
            <person name="Neu T."/>
            <person name="Plewe S."/>
            <person name="Sproer C."/>
            <person name="Bunk B."/>
            <person name="Schulz-Vogt H.N."/>
        </authorList>
    </citation>
    <scope>NUCLEOTIDE SEQUENCE [LARGE SCALE GENOMIC DNA]</scope>
    <source>
        <strain evidence="1 2">SoZ1</strain>
    </source>
</reference>
<keyword evidence="2" id="KW-1185">Reference proteome</keyword>
<sequence length="79" mass="8863">MILKVLLLVGVIAVVYFFFIKKKPAVTQSNKNSKKNKVKDEVQSSDMVECSTCGIYCALDDTLLSNNKYYCSTECLEKA</sequence>
<dbReference type="NCBIfam" id="NF041023">
    <property type="entry name" value="PP0621_fam"/>
    <property type="match status" value="1"/>
</dbReference>
<gene>
    <name evidence="1" type="ORF">HUE87_01685</name>
</gene>
<organism evidence="1 2">
    <name type="scientific">Candidatus Sulfurimonas marisnigri</name>
    <dbReference type="NCBI Taxonomy" id="2740405"/>
    <lineage>
        <taxon>Bacteria</taxon>
        <taxon>Pseudomonadati</taxon>
        <taxon>Campylobacterota</taxon>
        <taxon>Epsilonproteobacteria</taxon>
        <taxon>Campylobacterales</taxon>
        <taxon>Sulfurimonadaceae</taxon>
        <taxon>Sulfurimonas</taxon>
    </lineage>
</organism>
<dbReference type="KEGG" id="smas:HUE87_01685"/>
<dbReference type="EMBL" id="CP054493">
    <property type="protein sequence ID" value="QOY54983.1"/>
    <property type="molecule type" value="Genomic_DNA"/>
</dbReference>
<accession>A0A7S7M0Y7</accession>
<evidence type="ECO:0000313" key="1">
    <source>
        <dbReference type="EMBL" id="QOY54983.1"/>
    </source>
</evidence>
<dbReference type="Proteomes" id="UP000593836">
    <property type="component" value="Chromosome"/>
</dbReference>
<name>A0A7S7M0Y7_9BACT</name>
<proteinExistence type="predicted"/>
<dbReference type="RefSeq" id="WP_194367025.1">
    <property type="nucleotide sequence ID" value="NZ_CP054493.1"/>
</dbReference>
<evidence type="ECO:0008006" key="3">
    <source>
        <dbReference type="Google" id="ProtNLM"/>
    </source>
</evidence>
<dbReference type="InterPro" id="IPR049708">
    <property type="entry name" value="PP0621-like"/>
</dbReference>
<protein>
    <recommendedName>
        <fullName evidence="3">Prokaryotic metallothionein</fullName>
    </recommendedName>
</protein>